<evidence type="ECO:0008006" key="4">
    <source>
        <dbReference type="Google" id="ProtNLM"/>
    </source>
</evidence>
<name>A0A6G1KJT0_9PLEO</name>
<organism evidence="2 3">
    <name type="scientific">Pleomassaria siparia CBS 279.74</name>
    <dbReference type="NCBI Taxonomy" id="1314801"/>
    <lineage>
        <taxon>Eukaryota</taxon>
        <taxon>Fungi</taxon>
        <taxon>Dikarya</taxon>
        <taxon>Ascomycota</taxon>
        <taxon>Pezizomycotina</taxon>
        <taxon>Dothideomycetes</taxon>
        <taxon>Pleosporomycetidae</taxon>
        <taxon>Pleosporales</taxon>
        <taxon>Pleomassariaceae</taxon>
        <taxon>Pleomassaria</taxon>
    </lineage>
</organism>
<dbReference type="AlphaFoldDB" id="A0A6G1KJT0"/>
<evidence type="ECO:0000313" key="3">
    <source>
        <dbReference type="Proteomes" id="UP000799428"/>
    </source>
</evidence>
<dbReference type="Proteomes" id="UP000799428">
    <property type="component" value="Unassembled WGS sequence"/>
</dbReference>
<reference evidence="2" key="1">
    <citation type="journal article" date="2020" name="Stud. Mycol.">
        <title>101 Dothideomycetes genomes: a test case for predicting lifestyles and emergence of pathogens.</title>
        <authorList>
            <person name="Haridas S."/>
            <person name="Albert R."/>
            <person name="Binder M."/>
            <person name="Bloem J."/>
            <person name="Labutti K."/>
            <person name="Salamov A."/>
            <person name="Andreopoulos B."/>
            <person name="Baker S."/>
            <person name="Barry K."/>
            <person name="Bills G."/>
            <person name="Bluhm B."/>
            <person name="Cannon C."/>
            <person name="Castanera R."/>
            <person name="Culley D."/>
            <person name="Daum C."/>
            <person name="Ezra D."/>
            <person name="Gonzalez J."/>
            <person name="Henrissat B."/>
            <person name="Kuo A."/>
            <person name="Liang C."/>
            <person name="Lipzen A."/>
            <person name="Lutzoni F."/>
            <person name="Magnuson J."/>
            <person name="Mondo S."/>
            <person name="Nolan M."/>
            <person name="Ohm R."/>
            <person name="Pangilinan J."/>
            <person name="Park H.-J."/>
            <person name="Ramirez L."/>
            <person name="Alfaro M."/>
            <person name="Sun H."/>
            <person name="Tritt A."/>
            <person name="Yoshinaga Y."/>
            <person name="Zwiers L.-H."/>
            <person name="Turgeon B."/>
            <person name="Goodwin S."/>
            <person name="Spatafora J."/>
            <person name="Crous P."/>
            <person name="Grigoriev I."/>
        </authorList>
    </citation>
    <scope>NUCLEOTIDE SEQUENCE</scope>
    <source>
        <strain evidence="2">CBS 279.74</strain>
    </source>
</reference>
<feature type="region of interest" description="Disordered" evidence="1">
    <location>
        <begin position="81"/>
        <end position="142"/>
    </location>
</feature>
<gene>
    <name evidence="2" type="ORF">K504DRAFT_449845</name>
</gene>
<sequence>MRVQISDYTPDPSTPGLMSPRSEISEDEGRDGRGSETWSLVNVEPDTVSNTDLYSNVMTPPAYIQPVASTEHTIDAQAHEQENTGVSGNPSPYRDFPDPPDPSDSSDSPDSTDSPRTLRASSPSPSPSLQGGPSGTQSPSSFTKIGQDAALAYVRRCSVLPTRPAVWLVKRKNFVLSSLAAAVLCREGLVRSKDLVLISQYSGIKRDATDPLSAVAFATYDTVGEIMNGVIAGPMEGYRQVAPMLAMHEERQHNVGNSNFQASTPPTQYQSLSDRPGTPSADQIPSSPLHLYSDNYATFDAEHQPTPTHHDSDTSEDTTNAAISVAVGTGKGLGRIVGAGLKAPMTFTHGLTRGFHNMPKLYGEEVRDYENITDIRSGLSVSAKGLALGITDGLTDFFTKPIQGAQAGGVLGFAKGFGKGIGNLVCKPSAGAIGLVGYSFVGVYKEIQGINFSGKDSAGDLARWQGEEEYEGASKEVKLEVVNRWCQIMMRQNA</sequence>
<proteinExistence type="predicted"/>
<feature type="region of interest" description="Disordered" evidence="1">
    <location>
        <begin position="1"/>
        <end position="56"/>
    </location>
</feature>
<protein>
    <recommendedName>
        <fullName evidence="4">Glycosyltransferase family 1 protein</fullName>
    </recommendedName>
</protein>
<feature type="region of interest" description="Disordered" evidence="1">
    <location>
        <begin position="256"/>
        <end position="287"/>
    </location>
</feature>
<feature type="compositionally biased region" description="Polar residues" evidence="1">
    <location>
        <begin position="47"/>
        <end position="56"/>
    </location>
</feature>
<accession>A0A6G1KJT0</accession>
<feature type="compositionally biased region" description="Low complexity" evidence="1">
    <location>
        <begin position="103"/>
        <end position="141"/>
    </location>
</feature>
<keyword evidence="3" id="KW-1185">Reference proteome</keyword>
<feature type="compositionally biased region" description="Polar residues" evidence="1">
    <location>
        <begin position="256"/>
        <end position="273"/>
    </location>
</feature>
<dbReference type="EMBL" id="MU005765">
    <property type="protein sequence ID" value="KAF2713088.1"/>
    <property type="molecule type" value="Genomic_DNA"/>
</dbReference>
<dbReference type="OrthoDB" id="428159at2759"/>
<evidence type="ECO:0000256" key="1">
    <source>
        <dbReference type="SAM" id="MobiDB-lite"/>
    </source>
</evidence>
<evidence type="ECO:0000313" key="2">
    <source>
        <dbReference type="EMBL" id="KAF2713088.1"/>
    </source>
</evidence>